<dbReference type="GO" id="GO:0005576">
    <property type="term" value="C:extracellular region"/>
    <property type="evidence" value="ECO:0007669"/>
    <property type="project" value="UniProtKB-SubCell"/>
</dbReference>
<dbReference type="InterPro" id="IPR043504">
    <property type="entry name" value="Peptidase_S1_PA_chymotrypsin"/>
</dbReference>
<dbReference type="PANTHER" id="PTHR24276">
    <property type="entry name" value="POLYSERASE-RELATED"/>
    <property type="match status" value="1"/>
</dbReference>
<dbReference type="InterPro" id="IPR009003">
    <property type="entry name" value="Peptidase_S1_PA"/>
</dbReference>
<dbReference type="GO" id="GO:0007586">
    <property type="term" value="P:digestion"/>
    <property type="evidence" value="ECO:0007669"/>
    <property type="project" value="UniProtKB-KW"/>
</dbReference>
<dbReference type="GO" id="GO:0004252">
    <property type="term" value="F:serine-type endopeptidase activity"/>
    <property type="evidence" value="ECO:0007669"/>
    <property type="project" value="UniProtKB-EC"/>
</dbReference>
<dbReference type="PROSITE" id="PS00134">
    <property type="entry name" value="TRYPSIN_HIS"/>
    <property type="match status" value="1"/>
</dbReference>
<dbReference type="KEGG" id="dwi:6645117"/>
<organism evidence="15 16">
    <name type="scientific">Drosophila willistoni</name>
    <name type="common">Fruit fly</name>
    <dbReference type="NCBI Taxonomy" id="7260"/>
    <lineage>
        <taxon>Eukaryota</taxon>
        <taxon>Metazoa</taxon>
        <taxon>Ecdysozoa</taxon>
        <taxon>Arthropoda</taxon>
        <taxon>Hexapoda</taxon>
        <taxon>Insecta</taxon>
        <taxon>Pterygota</taxon>
        <taxon>Neoptera</taxon>
        <taxon>Endopterygota</taxon>
        <taxon>Diptera</taxon>
        <taxon>Brachycera</taxon>
        <taxon>Muscomorpha</taxon>
        <taxon>Ephydroidea</taxon>
        <taxon>Drosophilidae</taxon>
        <taxon>Drosophila</taxon>
        <taxon>Sophophora</taxon>
    </lineage>
</organism>
<evidence type="ECO:0000256" key="11">
    <source>
        <dbReference type="ARBA" id="ARBA00038868"/>
    </source>
</evidence>
<sequence>MLKLFVGLCLLHFLEGSPPHGKIVGGDFASIADYPHLVNLRIKGIYHGGGSLITPTCVLTAAHCIFGQNGFINNVAVHAQQQCLGDPVLEEQVRTVLYASVSPNYKHGIRNYDSDIAILKLTRPFDITGKASLVKLDFNELPANANLTVAGWGSTYHKELQNPNQCLKAAQVHLVPQQECITELGSFSPVTENMFCAIGENATDTCPGDSGGPILFENRLTGIVSWGVGCGLGLPGVYTKLGSPAMTSFVKSVIERHC</sequence>
<evidence type="ECO:0000256" key="9">
    <source>
        <dbReference type="ARBA" id="ARBA00023157"/>
    </source>
</evidence>
<dbReference type="InterPro" id="IPR018114">
    <property type="entry name" value="TRYPSIN_HIS"/>
</dbReference>
<evidence type="ECO:0000256" key="8">
    <source>
        <dbReference type="ARBA" id="ARBA00023145"/>
    </source>
</evidence>
<proteinExistence type="inferred from homology"/>
<dbReference type="OMA" id="NITPNMF"/>
<dbReference type="EC" id="3.4.21.4" evidence="11"/>
<keyword evidence="7 12" id="KW-0720">Serine protease</keyword>
<evidence type="ECO:0000256" key="6">
    <source>
        <dbReference type="ARBA" id="ARBA00022801"/>
    </source>
</evidence>
<dbReference type="InParanoid" id="B4N3C9"/>
<dbReference type="InterPro" id="IPR033116">
    <property type="entry name" value="TRYPSIN_SER"/>
</dbReference>
<evidence type="ECO:0000256" key="5">
    <source>
        <dbReference type="ARBA" id="ARBA00022757"/>
    </source>
</evidence>
<dbReference type="HOGENOM" id="CLU_006842_7_1_1"/>
<dbReference type="eggNOG" id="KOG3627">
    <property type="taxonomic scope" value="Eukaryota"/>
</dbReference>
<dbReference type="PANTHER" id="PTHR24276:SF97">
    <property type="entry name" value="GH13245P2-RELATED"/>
    <property type="match status" value="1"/>
</dbReference>
<keyword evidence="4 13" id="KW-0732">Signal</keyword>
<dbReference type="Gene3D" id="2.40.10.10">
    <property type="entry name" value="Trypsin-like serine proteases"/>
    <property type="match status" value="1"/>
</dbReference>
<dbReference type="Pfam" id="PF00089">
    <property type="entry name" value="Trypsin"/>
    <property type="match status" value="1"/>
</dbReference>
<evidence type="ECO:0000313" key="16">
    <source>
        <dbReference type="Proteomes" id="UP000007798"/>
    </source>
</evidence>
<evidence type="ECO:0000256" key="12">
    <source>
        <dbReference type="RuleBase" id="RU363034"/>
    </source>
</evidence>
<keyword evidence="5" id="KW-0222">Digestion</keyword>
<accession>B4N3C9</accession>
<dbReference type="Proteomes" id="UP000007798">
    <property type="component" value="Unassembled WGS sequence"/>
</dbReference>
<evidence type="ECO:0000256" key="13">
    <source>
        <dbReference type="SAM" id="SignalP"/>
    </source>
</evidence>
<keyword evidence="3 12" id="KW-0645">Protease</keyword>
<dbReference type="CDD" id="cd00190">
    <property type="entry name" value="Tryp_SPc"/>
    <property type="match status" value="1"/>
</dbReference>
<comment type="catalytic activity">
    <reaction evidence="10">
        <text>Preferential cleavage: Arg-|-Xaa, Lys-|-Xaa.</text>
        <dbReference type="EC" id="3.4.21.4"/>
    </reaction>
</comment>
<dbReference type="PROSITE" id="PS00135">
    <property type="entry name" value="TRYPSIN_SER"/>
    <property type="match status" value="1"/>
</dbReference>
<dbReference type="STRING" id="7260.B4N3C9"/>
<dbReference type="GO" id="GO:0006508">
    <property type="term" value="P:proteolysis"/>
    <property type="evidence" value="ECO:0007669"/>
    <property type="project" value="UniProtKB-KW"/>
</dbReference>
<comment type="similarity">
    <text evidence="2">Belongs to the peptidase S1 family.</text>
</comment>
<dbReference type="AlphaFoldDB" id="B4N3C9"/>
<gene>
    <name evidence="15" type="primary">Dwil\GK18876</name>
    <name evidence="15" type="ORF">Dwil_GK18876</name>
</gene>
<evidence type="ECO:0000256" key="4">
    <source>
        <dbReference type="ARBA" id="ARBA00022729"/>
    </source>
</evidence>
<evidence type="ECO:0000259" key="14">
    <source>
        <dbReference type="PROSITE" id="PS50240"/>
    </source>
</evidence>
<evidence type="ECO:0000256" key="2">
    <source>
        <dbReference type="ARBA" id="ARBA00007664"/>
    </source>
</evidence>
<evidence type="ECO:0000256" key="3">
    <source>
        <dbReference type="ARBA" id="ARBA00022670"/>
    </source>
</evidence>
<dbReference type="PROSITE" id="PS50240">
    <property type="entry name" value="TRYPSIN_DOM"/>
    <property type="match status" value="1"/>
</dbReference>
<dbReference type="PhylomeDB" id="B4N3C9"/>
<keyword evidence="9" id="KW-1015">Disulfide bond</keyword>
<dbReference type="InterPro" id="IPR001314">
    <property type="entry name" value="Peptidase_S1A"/>
</dbReference>
<evidence type="ECO:0000256" key="7">
    <source>
        <dbReference type="ARBA" id="ARBA00022825"/>
    </source>
</evidence>
<dbReference type="InterPro" id="IPR050430">
    <property type="entry name" value="Peptidase_S1"/>
</dbReference>
<dbReference type="OrthoDB" id="10051896at2759"/>
<dbReference type="SMR" id="B4N3C9"/>
<keyword evidence="16" id="KW-1185">Reference proteome</keyword>
<evidence type="ECO:0000256" key="1">
    <source>
        <dbReference type="ARBA" id="ARBA00004239"/>
    </source>
</evidence>
<dbReference type="PRINTS" id="PR00722">
    <property type="entry name" value="CHYMOTRYPSIN"/>
</dbReference>
<dbReference type="FunFam" id="2.40.10.10:FF:000036">
    <property type="entry name" value="Trypsin beta"/>
    <property type="match status" value="1"/>
</dbReference>
<feature type="domain" description="Peptidase S1" evidence="14">
    <location>
        <begin position="23"/>
        <end position="255"/>
    </location>
</feature>
<protein>
    <recommendedName>
        <fullName evidence="11">trypsin</fullName>
        <ecNumber evidence="11">3.4.21.4</ecNumber>
    </recommendedName>
</protein>
<keyword evidence="6 12" id="KW-0378">Hydrolase</keyword>
<dbReference type="InterPro" id="IPR001254">
    <property type="entry name" value="Trypsin_dom"/>
</dbReference>
<dbReference type="SUPFAM" id="SSF50494">
    <property type="entry name" value="Trypsin-like serine proteases"/>
    <property type="match status" value="1"/>
</dbReference>
<evidence type="ECO:0000313" key="15">
    <source>
        <dbReference type="EMBL" id="EDW78868.1"/>
    </source>
</evidence>
<dbReference type="EMBL" id="CH964062">
    <property type="protein sequence ID" value="EDW78868.1"/>
    <property type="molecule type" value="Genomic_DNA"/>
</dbReference>
<comment type="subcellular location">
    <subcellularLocation>
        <location evidence="1">Secreted</location>
        <location evidence="1">Extracellular space</location>
    </subcellularLocation>
</comment>
<feature type="chain" id="PRO_5002816288" description="trypsin" evidence="13">
    <location>
        <begin position="17"/>
        <end position="258"/>
    </location>
</feature>
<feature type="signal peptide" evidence="13">
    <location>
        <begin position="1"/>
        <end position="16"/>
    </location>
</feature>
<keyword evidence="8" id="KW-0865">Zymogen</keyword>
<dbReference type="SMART" id="SM00020">
    <property type="entry name" value="Tryp_SPc"/>
    <property type="match status" value="1"/>
</dbReference>
<evidence type="ECO:0000256" key="10">
    <source>
        <dbReference type="ARBA" id="ARBA00036320"/>
    </source>
</evidence>
<name>B4N3C9_DROWI</name>
<reference evidence="15 16" key="1">
    <citation type="journal article" date="2007" name="Nature">
        <title>Evolution of genes and genomes on the Drosophila phylogeny.</title>
        <authorList>
            <consortium name="Drosophila 12 Genomes Consortium"/>
            <person name="Clark A.G."/>
            <person name="Eisen M.B."/>
            <person name="Smith D.R."/>
            <person name="Bergman C.M."/>
            <person name="Oliver B."/>
            <person name="Markow T.A."/>
            <person name="Kaufman T.C."/>
            <person name="Kellis M."/>
            <person name="Gelbart W."/>
            <person name="Iyer V.N."/>
            <person name="Pollard D.A."/>
            <person name="Sackton T.B."/>
            <person name="Larracuente A.M."/>
            <person name="Singh N.D."/>
            <person name="Abad J.P."/>
            <person name="Abt D.N."/>
            <person name="Adryan B."/>
            <person name="Aguade M."/>
            <person name="Akashi H."/>
            <person name="Anderson W.W."/>
            <person name="Aquadro C.F."/>
            <person name="Ardell D.H."/>
            <person name="Arguello R."/>
            <person name="Artieri C.G."/>
            <person name="Barbash D.A."/>
            <person name="Barker D."/>
            <person name="Barsanti P."/>
            <person name="Batterham P."/>
            <person name="Batzoglou S."/>
            <person name="Begun D."/>
            <person name="Bhutkar A."/>
            <person name="Blanco E."/>
            <person name="Bosak S.A."/>
            <person name="Bradley R.K."/>
            <person name="Brand A.D."/>
            <person name="Brent M.R."/>
            <person name="Brooks A.N."/>
            <person name="Brown R.H."/>
            <person name="Butlin R.K."/>
            <person name="Caggese C."/>
            <person name="Calvi B.R."/>
            <person name="Bernardo de Carvalho A."/>
            <person name="Caspi A."/>
            <person name="Castrezana S."/>
            <person name="Celniker S.E."/>
            <person name="Chang J.L."/>
            <person name="Chapple C."/>
            <person name="Chatterji S."/>
            <person name="Chinwalla A."/>
            <person name="Civetta A."/>
            <person name="Clifton S.W."/>
            <person name="Comeron J.M."/>
            <person name="Costello J.C."/>
            <person name="Coyne J.A."/>
            <person name="Daub J."/>
            <person name="David R.G."/>
            <person name="Delcher A.L."/>
            <person name="Delehaunty K."/>
            <person name="Do C.B."/>
            <person name="Ebling H."/>
            <person name="Edwards K."/>
            <person name="Eickbush T."/>
            <person name="Evans J.D."/>
            <person name="Filipski A."/>
            <person name="Findeiss S."/>
            <person name="Freyhult E."/>
            <person name="Fulton L."/>
            <person name="Fulton R."/>
            <person name="Garcia A.C."/>
            <person name="Gardiner A."/>
            <person name="Garfield D.A."/>
            <person name="Garvin B.E."/>
            <person name="Gibson G."/>
            <person name="Gilbert D."/>
            <person name="Gnerre S."/>
            <person name="Godfrey J."/>
            <person name="Good R."/>
            <person name="Gotea V."/>
            <person name="Gravely B."/>
            <person name="Greenberg A.J."/>
            <person name="Griffiths-Jones S."/>
            <person name="Gross S."/>
            <person name="Guigo R."/>
            <person name="Gustafson E.A."/>
            <person name="Haerty W."/>
            <person name="Hahn M.W."/>
            <person name="Halligan D.L."/>
            <person name="Halpern A.L."/>
            <person name="Halter G.M."/>
            <person name="Han M.V."/>
            <person name="Heger A."/>
            <person name="Hillier L."/>
            <person name="Hinrichs A.S."/>
            <person name="Holmes I."/>
            <person name="Hoskins R.A."/>
            <person name="Hubisz M.J."/>
            <person name="Hultmark D."/>
            <person name="Huntley M.A."/>
            <person name="Jaffe D.B."/>
            <person name="Jagadeeshan S."/>
            <person name="Jeck W.R."/>
            <person name="Johnson J."/>
            <person name="Jones C.D."/>
            <person name="Jordan W.C."/>
            <person name="Karpen G.H."/>
            <person name="Kataoka E."/>
            <person name="Keightley P.D."/>
            <person name="Kheradpour P."/>
            <person name="Kirkness E.F."/>
            <person name="Koerich L.B."/>
            <person name="Kristiansen K."/>
            <person name="Kudrna D."/>
            <person name="Kulathinal R.J."/>
            <person name="Kumar S."/>
            <person name="Kwok R."/>
            <person name="Lander E."/>
            <person name="Langley C.H."/>
            <person name="Lapoint R."/>
            <person name="Lazzaro B.P."/>
            <person name="Lee S.J."/>
            <person name="Levesque L."/>
            <person name="Li R."/>
            <person name="Lin C.F."/>
            <person name="Lin M.F."/>
            <person name="Lindblad-Toh K."/>
            <person name="Llopart A."/>
            <person name="Long M."/>
            <person name="Low L."/>
            <person name="Lozovsky E."/>
            <person name="Lu J."/>
            <person name="Luo M."/>
            <person name="Machado C.A."/>
            <person name="Makalowski W."/>
            <person name="Marzo M."/>
            <person name="Matsuda M."/>
            <person name="Matzkin L."/>
            <person name="McAllister B."/>
            <person name="McBride C.S."/>
            <person name="McKernan B."/>
            <person name="McKernan K."/>
            <person name="Mendez-Lago M."/>
            <person name="Minx P."/>
            <person name="Mollenhauer M.U."/>
            <person name="Montooth K."/>
            <person name="Mount S.M."/>
            <person name="Mu X."/>
            <person name="Myers E."/>
            <person name="Negre B."/>
            <person name="Newfeld S."/>
            <person name="Nielsen R."/>
            <person name="Noor M.A."/>
            <person name="O'Grady P."/>
            <person name="Pachter L."/>
            <person name="Papaceit M."/>
            <person name="Parisi M.J."/>
            <person name="Parisi M."/>
            <person name="Parts L."/>
            <person name="Pedersen J.S."/>
            <person name="Pesole G."/>
            <person name="Phillippy A.M."/>
            <person name="Ponting C.P."/>
            <person name="Pop M."/>
            <person name="Porcelli D."/>
            <person name="Powell J.R."/>
            <person name="Prohaska S."/>
            <person name="Pruitt K."/>
            <person name="Puig M."/>
            <person name="Quesneville H."/>
            <person name="Ram K.R."/>
            <person name="Rand D."/>
            <person name="Rasmussen M.D."/>
            <person name="Reed L.K."/>
            <person name="Reenan R."/>
            <person name="Reily A."/>
            <person name="Remington K.A."/>
            <person name="Rieger T.T."/>
            <person name="Ritchie M.G."/>
            <person name="Robin C."/>
            <person name="Rogers Y.H."/>
            <person name="Rohde C."/>
            <person name="Rozas J."/>
            <person name="Rubenfield M.J."/>
            <person name="Ruiz A."/>
            <person name="Russo S."/>
            <person name="Salzberg S.L."/>
            <person name="Sanchez-Gracia A."/>
            <person name="Saranga D.J."/>
            <person name="Sato H."/>
            <person name="Schaeffer S.W."/>
            <person name="Schatz M.C."/>
            <person name="Schlenke T."/>
            <person name="Schwartz R."/>
            <person name="Segarra C."/>
            <person name="Singh R.S."/>
            <person name="Sirot L."/>
            <person name="Sirota M."/>
            <person name="Sisneros N.B."/>
            <person name="Smith C.D."/>
            <person name="Smith T.F."/>
            <person name="Spieth J."/>
            <person name="Stage D.E."/>
            <person name="Stark A."/>
            <person name="Stephan W."/>
            <person name="Strausberg R.L."/>
            <person name="Strempel S."/>
            <person name="Sturgill D."/>
            <person name="Sutton G."/>
            <person name="Sutton G.G."/>
            <person name="Tao W."/>
            <person name="Teichmann S."/>
            <person name="Tobari Y.N."/>
            <person name="Tomimura Y."/>
            <person name="Tsolas J.M."/>
            <person name="Valente V.L."/>
            <person name="Venter E."/>
            <person name="Venter J.C."/>
            <person name="Vicario S."/>
            <person name="Vieira F.G."/>
            <person name="Vilella A.J."/>
            <person name="Villasante A."/>
            <person name="Walenz B."/>
            <person name="Wang J."/>
            <person name="Wasserman M."/>
            <person name="Watts T."/>
            <person name="Wilson D."/>
            <person name="Wilson R.K."/>
            <person name="Wing R.A."/>
            <person name="Wolfner M.F."/>
            <person name="Wong A."/>
            <person name="Wong G.K."/>
            <person name="Wu C.I."/>
            <person name="Wu G."/>
            <person name="Yamamoto D."/>
            <person name="Yang H.P."/>
            <person name="Yang S.P."/>
            <person name="Yorke J.A."/>
            <person name="Yoshida K."/>
            <person name="Zdobnov E."/>
            <person name="Zhang P."/>
            <person name="Zhang Y."/>
            <person name="Zimin A.V."/>
            <person name="Baldwin J."/>
            <person name="Abdouelleil A."/>
            <person name="Abdulkadir J."/>
            <person name="Abebe A."/>
            <person name="Abera B."/>
            <person name="Abreu J."/>
            <person name="Acer S.C."/>
            <person name="Aftuck L."/>
            <person name="Alexander A."/>
            <person name="An P."/>
            <person name="Anderson E."/>
            <person name="Anderson S."/>
            <person name="Arachi H."/>
            <person name="Azer M."/>
            <person name="Bachantsang P."/>
            <person name="Barry A."/>
            <person name="Bayul T."/>
            <person name="Berlin A."/>
            <person name="Bessette D."/>
            <person name="Bloom T."/>
            <person name="Blye J."/>
            <person name="Boguslavskiy L."/>
            <person name="Bonnet C."/>
            <person name="Boukhgalter B."/>
            <person name="Bourzgui I."/>
            <person name="Brown A."/>
            <person name="Cahill P."/>
            <person name="Channer S."/>
            <person name="Cheshatsang Y."/>
            <person name="Chuda L."/>
            <person name="Citroen M."/>
            <person name="Collymore A."/>
            <person name="Cooke P."/>
            <person name="Costello M."/>
            <person name="D'Aco K."/>
            <person name="Daza R."/>
            <person name="De Haan G."/>
            <person name="DeGray S."/>
            <person name="DeMaso C."/>
            <person name="Dhargay N."/>
            <person name="Dooley K."/>
            <person name="Dooley E."/>
            <person name="Doricent M."/>
            <person name="Dorje P."/>
            <person name="Dorjee K."/>
            <person name="Dupes A."/>
            <person name="Elong R."/>
            <person name="Falk J."/>
            <person name="Farina A."/>
            <person name="Faro S."/>
            <person name="Ferguson D."/>
            <person name="Fisher S."/>
            <person name="Foley C.D."/>
            <person name="Franke A."/>
            <person name="Friedrich D."/>
            <person name="Gadbois L."/>
            <person name="Gearin G."/>
            <person name="Gearin C.R."/>
            <person name="Giannoukos G."/>
            <person name="Goode T."/>
            <person name="Graham J."/>
            <person name="Grandbois E."/>
            <person name="Grewal S."/>
            <person name="Gyaltsen K."/>
            <person name="Hafez N."/>
            <person name="Hagos B."/>
            <person name="Hall J."/>
            <person name="Henson C."/>
            <person name="Hollinger A."/>
            <person name="Honan T."/>
            <person name="Huard M.D."/>
            <person name="Hughes L."/>
            <person name="Hurhula B."/>
            <person name="Husby M.E."/>
            <person name="Kamat A."/>
            <person name="Kanga B."/>
            <person name="Kashin S."/>
            <person name="Khazanovich D."/>
            <person name="Kisner P."/>
            <person name="Lance K."/>
            <person name="Lara M."/>
            <person name="Lee W."/>
            <person name="Lennon N."/>
            <person name="Letendre F."/>
            <person name="LeVine R."/>
            <person name="Lipovsky A."/>
            <person name="Liu X."/>
            <person name="Liu J."/>
            <person name="Liu S."/>
            <person name="Lokyitsang T."/>
            <person name="Lokyitsang Y."/>
            <person name="Lubonja R."/>
            <person name="Lui A."/>
            <person name="MacDonald P."/>
            <person name="Magnisalis V."/>
            <person name="Maru K."/>
            <person name="Matthews C."/>
            <person name="McCusker W."/>
            <person name="McDonough S."/>
            <person name="Mehta T."/>
            <person name="Meldrim J."/>
            <person name="Meneus L."/>
            <person name="Mihai O."/>
            <person name="Mihalev A."/>
            <person name="Mihova T."/>
            <person name="Mittelman R."/>
            <person name="Mlenga V."/>
            <person name="Montmayeur A."/>
            <person name="Mulrain L."/>
            <person name="Navidi A."/>
            <person name="Naylor J."/>
            <person name="Negash T."/>
            <person name="Nguyen T."/>
            <person name="Nguyen N."/>
            <person name="Nicol R."/>
            <person name="Norbu C."/>
            <person name="Norbu N."/>
            <person name="Novod N."/>
            <person name="O'Neill B."/>
            <person name="Osman S."/>
            <person name="Markiewicz E."/>
            <person name="Oyono O.L."/>
            <person name="Patti C."/>
            <person name="Phunkhang P."/>
            <person name="Pierre F."/>
            <person name="Priest M."/>
            <person name="Raghuraman S."/>
            <person name="Rege F."/>
            <person name="Reyes R."/>
            <person name="Rise C."/>
            <person name="Rogov P."/>
            <person name="Ross K."/>
            <person name="Ryan E."/>
            <person name="Settipalli S."/>
            <person name="Shea T."/>
            <person name="Sherpa N."/>
            <person name="Shi L."/>
            <person name="Shih D."/>
            <person name="Sparrow T."/>
            <person name="Spaulding J."/>
            <person name="Stalker J."/>
            <person name="Stange-Thomann N."/>
            <person name="Stavropoulos S."/>
            <person name="Stone C."/>
            <person name="Strader C."/>
            <person name="Tesfaye S."/>
            <person name="Thomson T."/>
            <person name="Thoulutsang Y."/>
            <person name="Thoulutsang D."/>
            <person name="Topham K."/>
            <person name="Topping I."/>
            <person name="Tsamla T."/>
            <person name="Vassiliev H."/>
            <person name="Vo A."/>
            <person name="Wangchuk T."/>
            <person name="Wangdi T."/>
            <person name="Weiand M."/>
            <person name="Wilkinson J."/>
            <person name="Wilson A."/>
            <person name="Yadav S."/>
            <person name="Young G."/>
            <person name="Yu Q."/>
            <person name="Zembek L."/>
            <person name="Zhong D."/>
            <person name="Zimmer A."/>
            <person name="Zwirko Z."/>
            <person name="Jaffe D.B."/>
            <person name="Alvarez P."/>
            <person name="Brockman W."/>
            <person name="Butler J."/>
            <person name="Chin C."/>
            <person name="Gnerre S."/>
            <person name="Grabherr M."/>
            <person name="Kleber M."/>
            <person name="Mauceli E."/>
            <person name="MacCallum I."/>
        </authorList>
    </citation>
    <scope>NUCLEOTIDE SEQUENCE [LARGE SCALE GENOMIC DNA]</scope>
    <source>
        <strain evidence="16">Tucson 14030-0811.24</strain>
    </source>
</reference>